<evidence type="ECO:0000256" key="8">
    <source>
        <dbReference type="ARBA" id="ARBA00023136"/>
    </source>
</evidence>
<dbReference type="VEuPathDB" id="TrichDB:TVAG_117050"/>
<dbReference type="AlphaFoldDB" id="A2E3P5"/>
<keyword evidence="7" id="KW-0333">Golgi apparatus</keyword>
<dbReference type="InterPro" id="IPR026071">
    <property type="entry name" value="Glyco_Hydrolase_99"/>
</dbReference>
<keyword evidence="6" id="KW-1133">Transmembrane helix</keyword>
<reference evidence="9" key="1">
    <citation type="submission" date="2006-10" db="EMBL/GenBank/DDBJ databases">
        <authorList>
            <person name="Amadeo P."/>
            <person name="Zhao Q."/>
            <person name="Wortman J."/>
            <person name="Fraser-Liggett C."/>
            <person name="Carlton J."/>
        </authorList>
    </citation>
    <scope>NUCLEOTIDE SEQUENCE</scope>
    <source>
        <strain evidence="9">G3</strain>
    </source>
</reference>
<keyword evidence="3" id="KW-0812">Transmembrane</keyword>
<evidence type="ECO:0000256" key="4">
    <source>
        <dbReference type="ARBA" id="ARBA00022801"/>
    </source>
</evidence>
<dbReference type="VEuPathDB" id="TrichDB:TVAGG3_0507790"/>
<dbReference type="EMBL" id="DS113297">
    <property type="protein sequence ID" value="EAY12683.1"/>
    <property type="molecule type" value="Genomic_DNA"/>
</dbReference>
<keyword evidence="5" id="KW-0735">Signal-anchor</keyword>
<comment type="subcellular location">
    <subcellularLocation>
        <location evidence="1">Golgi apparatus membrane</location>
        <topology evidence="1">Single-pass type II membrane protein</topology>
    </subcellularLocation>
</comment>
<accession>A2E3P5</accession>
<dbReference type="KEGG" id="tva:4770651"/>
<gene>
    <name evidence="9" type="ORF">TVAG_117050</name>
</gene>
<evidence type="ECO:0000256" key="1">
    <source>
        <dbReference type="ARBA" id="ARBA00004323"/>
    </source>
</evidence>
<evidence type="ECO:0008006" key="11">
    <source>
        <dbReference type="Google" id="ProtNLM"/>
    </source>
</evidence>
<dbReference type="InParanoid" id="A2E3P5"/>
<comment type="similarity">
    <text evidence="2">Belongs to the glycosyl hydrolase 99 family.</text>
</comment>
<dbReference type="PANTHER" id="PTHR13572">
    <property type="entry name" value="ENDO-ALPHA-1,2-MANNOSIDASE"/>
    <property type="match status" value="1"/>
</dbReference>
<keyword evidence="10" id="KW-1185">Reference proteome</keyword>
<dbReference type="GO" id="GO:0004559">
    <property type="term" value="F:alpha-mannosidase activity"/>
    <property type="evidence" value="ECO:0000318"/>
    <property type="project" value="GO_Central"/>
</dbReference>
<dbReference type="PANTHER" id="PTHR13572:SF4">
    <property type="entry name" value="RE57134P"/>
    <property type="match status" value="1"/>
</dbReference>
<dbReference type="Pfam" id="PF16317">
    <property type="entry name" value="Glyco_hydro_99"/>
    <property type="match status" value="1"/>
</dbReference>
<evidence type="ECO:0000256" key="5">
    <source>
        <dbReference type="ARBA" id="ARBA00022968"/>
    </source>
</evidence>
<evidence type="ECO:0000256" key="7">
    <source>
        <dbReference type="ARBA" id="ARBA00023034"/>
    </source>
</evidence>
<organism evidence="9 10">
    <name type="scientific">Trichomonas vaginalis (strain ATCC PRA-98 / G3)</name>
    <dbReference type="NCBI Taxonomy" id="412133"/>
    <lineage>
        <taxon>Eukaryota</taxon>
        <taxon>Metamonada</taxon>
        <taxon>Parabasalia</taxon>
        <taxon>Trichomonadida</taxon>
        <taxon>Trichomonadidae</taxon>
        <taxon>Trichomonas</taxon>
    </lineage>
</organism>
<name>A2E3P5_TRIV3</name>
<dbReference type="OrthoDB" id="406152at2759"/>
<dbReference type="Gene3D" id="3.20.20.80">
    <property type="entry name" value="Glycosidases"/>
    <property type="match status" value="1"/>
</dbReference>
<dbReference type="Proteomes" id="UP000001542">
    <property type="component" value="Unassembled WGS sequence"/>
</dbReference>
<dbReference type="OMA" id="DAVAFHI"/>
<dbReference type="SMR" id="A2E3P5"/>
<evidence type="ECO:0000256" key="3">
    <source>
        <dbReference type="ARBA" id="ARBA00022692"/>
    </source>
</evidence>
<keyword evidence="4" id="KW-0378">Hydrolase</keyword>
<keyword evidence="8" id="KW-0472">Membrane</keyword>
<dbReference type="RefSeq" id="XP_001324906.1">
    <property type="nucleotide sequence ID" value="XM_001324871.1"/>
</dbReference>
<evidence type="ECO:0000313" key="10">
    <source>
        <dbReference type="Proteomes" id="UP000001542"/>
    </source>
</evidence>
<evidence type="ECO:0000256" key="2">
    <source>
        <dbReference type="ARBA" id="ARBA00009559"/>
    </source>
</evidence>
<evidence type="ECO:0000313" key="9">
    <source>
        <dbReference type="EMBL" id="EAY12683.1"/>
    </source>
</evidence>
<protein>
    <recommendedName>
        <fullName evidence="11">Glycoprotein endo-alpha-1,2-mannosidase</fullName>
    </recommendedName>
</protein>
<dbReference type="eggNOG" id="ENOG502QPJV">
    <property type="taxonomic scope" value="Eukaryota"/>
</dbReference>
<reference evidence="9" key="2">
    <citation type="journal article" date="2007" name="Science">
        <title>Draft genome sequence of the sexually transmitted pathogen Trichomonas vaginalis.</title>
        <authorList>
            <person name="Carlton J.M."/>
            <person name="Hirt R.P."/>
            <person name="Silva J.C."/>
            <person name="Delcher A.L."/>
            <person name="Schatz M."/>
            <person name="Zhao Q."/>
            <person name="Wortman J.R."/>
            <person name="Bidwell S.L."/>
            <person name="Alsmark U.C.M."/>
            <person name="Besteiro S."/>
            <person name="Sicheritz-Ponten T."/>
            <person name="Noel C.J."/>
            <person name="Dacks J.B."/>
            <person name="Foster P.G."/>
            <person name="Simillion C."/>
            <person name="Van de Peer Y."/>
            <person name="Miranda-Saavedra D."/>
            <person name="Barton G.J."/>
            <person name="Westrop G.D."/>
            <person name="Mueller S."/>
            <person name="Dessi D."/>
            <person name="Fiori P.L."/>
            <person name="Ren Q."/>
            <person name="Paulsen I."/>
            <person name="Zhang H."/>
            <person name="Bastida-Corcuera F.D."/>
            <person name="Simoes-Barbosa A."/>
            <person name="Brown M.T."/>
            <person name="Hayes R.D."/>
            <person name="Mukherjee M."/>
            <person name="Okumura C.Y."/>
            <person name="Schneider R."/>
            <person name="Smith A.J."/>
            <person name="Vanacova S."/>
            <person name="Villalvazo M."/>
            <person name="Haas B.J."/>
            <person name="Pertea M."/>
            <person name="Feldblyum T.V."/>
            <person name="Utterback T.R."/>
            <person name="Shu C.L."/>
            <person name="Osoegawa K."/>
            <person name="de Jong P.J."/>
            <person name="Hrdy I."/>
            <person name="Horvathova L."/>
            <person name="Zubacova Z."/>
            <person name="Dolezal P."/>
            <person name="Malik S.B."/>
            <person name="Logsdon J.M. Jr."/>
            <person name="Henze K."/>
            <person name="Gupta A."/>
            <person name="Wang C.C."/>
            <person name="Dunne R.L."/>
            <person name="Upcroft J.A."/>
            <person name="Upcroft P."/>
            <person name="White O."/>
            <person name="Salzberg S.L."/>
            <person name="Tang P."/>
            <person name="Chiu C.-H."/>
            <person name="Lee Y.-S."/>
            <person name="Embley T.M."/>
            <person name="Coombs G.H."/>
            <person name="Mottram J.C."/>
            <person name="Tachezy J."/>
            <person name="Fraser-Liggett C.M."/>
            <person name="Johnson P.J."/>
        </authorList>
    </citation>
    <scope>NUCLEOTIDE SEQUENCE [LARGE SCALE GENOMIC DNA]</scope>
    <source>
        <strain evidence="9">G3</strain>
    </source>
</reference>
<sequence>MNAIRPKLKCSKILDNGNQKQVWAVYLASYGDNETYGYAGGWYKKPCKCKQDQLNNLSLAYFEPFERYSSSNISTITIHIEYIEKSGIDAILVPWTSMNISDTHNRSKHTVDMLFNIKIAHKFHIGAMINDYQGRNLSTLKTEIEYYLDKYGNHTSILKIGDRPVIVIYDSHKFENVFEFQKILTHFKESKYNPLFMTTLIKSDNMHEAFEIGFEGFITYFVAEGETYGSLVNDWKGIDAFCQGRDVFFVPTIAPGFHDLINPIHNRHRRKERNNGTFYESRWKEAEKYNPTVILINSFNNWAEGTNLEPAVQFEYPNDSMFYIEKTRELANKFKNSKFSNL</sequence>
<dbReference type="STRING" id="5722.A2E3P5"/>
<dbReference type="GO" id="GO:0000139">
    <property type="term" value="C:Golgi membrane"/>
    <property type="evidence" value="ECO:0007669"/>
    <property type="project" value="UniProtKB-SubCell"/>
</dbReference>
<proteinExistence type="inferred from homology"/>
<evidence type="ECO:0000256" key="6">
    <source>
        <dbReference type="ARBA" id="ARBA00022989"/>
    </source>
</evidence>
<dbReference type="CDD" id="cd11574">
    <property type="entry name" value="GH99"/>
    <property type="match status" value="1"/>
</dbReference>